<accession>A6K2M5</accession>
<evidence type="ECO:0000313" key="2">
    <source>
        <dbReference type="Proteomes" id="UP000234681"/>
    </source>
</evidence>
<dbReference type="EMBL" id="CH474014">
    <property type="protein sequence ID" value="EDL90505.1"/>
    <property type="molecule type" value="Genomic_DNA"/>
</dbReference>
<evidence type="ECO:0000313" key="1">
    <source>
        <dbReference type="EMBL" id="EDL90505.1"/>
    </source>
</evidence>
<protein>
    <submittedName>
        <fullName evidence="1">RCG49704, isoform CRA_a</fullName>
    </submittedName>
</protein>
<dbReference type="Proteomes" id="UP000234681">
    <property type="component" value="Chromosome X"/>
</dbReference>
<gene>
    <name evidence="1" type="ORF">rCG_49704</name>
</gene>
<dbReference type="AlphaFoldDB" id="A6K2M5"/>
<organism evidence="1 2">
    <name type="scientific">Rattus norvegicus</name>
    <name type="common">Rat</name>
    <dbReference type="NCBI Taxonomy" id="10116"/>
    <lineage>
        <taxon>Eukaryota</taxon>
        <taxon>Metazoa</taxon>
        <taxon>Chordata</taxon>
        <taxon>Craniata</taxon>
        <taxon>Vertebrata</taxon>
        <taxon>Euteleostomi</taxon>
        <taxon>Mammalia</taxon>
        <taxon>Eutheria</taxon>
        <taxon>Euarchontoglires</taxon>
        <taxon>Glires</taxon>
        <taxon>Rodentia</taxon>
        <taxon>Myomorpha</taxon>
        <taxon>Muroidea</taxon>
        <taxon>Muridae</taxon>
        <taxon>Murinae</taxon>
        <taxon>Rattus</taxon>
    </lineage>
</organism>
<name>A6K2M5_RAT</name>
<sequence>MTSNQTEEANFCKVWEGNSQCPRRDQGWLQRQEPCNCFSLDKILLENYSCRSRRNTGLDTELKSLYMVNKCFTNMEI</sequence>
<proteinExistence type="predicted"/>
<reference evidence="1 2" key="1">
    <citation type="submission" date="2005-09" db="EMBL/GenBank/DDBJ databases">
        <authorList>
            <person name="Mural R.J."/>
            <person name="Li P.W."/>
            <person name="Adams M.D."/>
            <person name="Amanatides P.G."/>
            <person name="Baden-Tillson H."/>
            <person name="Barnstead M."/>
            <person name="Chin S.H."/>
            <person name="Dew I."/>
            <person name="Evans C.A."/>
            <person name="Ferriera S."/>
            <person name="Flanigan M."/>
            <person name="Fosler C."/>
            <person name="Glodek A."/>
            <person name="Gu Z."/>
            <person name="Holt R.A."/>
            <person name="Jennings D."/>
            <person name="Kraft C.L."/>
            <person name="Lu F."/>
            <person name="Nguyen T."/>
            <person name="Nusskern D.R."/>
            <person name="Pfannkoch C.M."/>
            <person name="Sitter C."/>
            <person name="Sutton G.G."/>
            <person name="Venter J.C."/>
            <person name="Wang Z."/>
            <person name="Woodage T."/>
            <person name="Zheng X.H."/>
            <person name="Zhong F."/>
        </authorList>
    </citation>
    <scope>NUCLEOTIDE SEQUENCE [LARGE SCALE GENOMIC DNA]</scope>
    <source>
        <strain>BN</strain>
        <strain evidence="2">Sprague-Dawley</strain>
    </source>
</reference>